<dbReference type="AlphaFoldDB" id="A0A0C2XUW2"/>
<keyword evidence="2" id="KW-1185">Reference proteome</keyword>
<protein>
    <submittedName>
        <fullName evidence="1">Uncharacterized protein</fullName>
    </submittedName>
</protein>
<accession>A0A0C2XUW2</accession>
<evidence type="ECO:0000313" key="1">
    <source>
        <dbReference type="EMBL" id="KIM41453.1"/>
    </source>
</evidence>
<evidence type="ECO:0000313" key="2">
    <source>
        <dbReference type="Proteomes" id="UP000053424"/>
    </source>
</evidence>
<proteinExistence type="predicted"/>
<sequence>MVRLFSALSSFPLLSYHILWVNLTSSPGLGCVLLIVPHFPSHSSKPADHAWSISNKRWC</sequence>
<name>A0A0C2XUW2_HEBCY</name>
<organism evidence="1 2">
    <name type="scientific">Hebeloma cylindrosporum</name>
    <dbReference type="NCBI Taxonomy" id="76867"/>
    <lineage>
        <taxon>Eukaryota</taxon>
        <taxon>Fungi</taxon>
        <taxon>Dikarya</taxon>
        <taxon>Basidiomycota</taxon>
        <taxon>Agaricomycotina</taxon>
        <taxon>Agaricomycetes</taxon>
        <taxon>Agaricomycetidae</taxon>
        <taxon>Agaricales</taxon>
        <taxon>Agaricineae</taxon>
        <taxon>Hymenogastraceae</taxon>
        <taxon>Hebeloma</taxon>
    </lineage>
</organism>
<reference evidence="1 2" key="1">
    <citation type="submission" date="2014-04" db="EMBL/GenBank/DDBJ databases">
        <authorList>
            <consortium name="DOE Joint Genome Institute"/>
            <person name="Kuo A."/>
            <person name="Gay G."/>
            <person name="Dore J."/>
            <person name="Kohler A."/>
            <person name="Nagy L.G."/>
            <person name="Floudas D."/>
            <person name="Copeland A."/>
            <person name="Barry K.W."/>
            <person name="Cichocki N."/>
            <person name="Veneault-Fourrey C."/>
            <person name="LaButti K."/>
            <person name="Lindquist E.A."/>
            <person name="Lipzen A."/>
            <person name="Lundell T."/>
            <person name="Morin E."/>
            <person name="Murat C."/>
            <person name="Sun H."/>
            <person name="Tunlid A."/>
            <person name="Henrissat B."/>
            <person name="Grigoriev I.V."/>
            <person name="Hibbett D.S."/>
            <person name="Martin F."/>
            <person name="Nordberg H.P."/>
            <person name="Cantor M.N."/>
            <person name="Hua S.X."/>
        </authorList>
    </citation>
    <scope>NUCLEOTIDE SEQUENCE [LARGE SCALE GENOMIC DNA]</scope>
    <source>
        <strain evidence="2">h7</strain>
    </source>
</reference>
<reference evidence="2" key="2">
    <citation type="submission" date="2015-01" db="EMBL/GenBank/DDBJ databases">
        <title>Evolutionary Origins and Diversification of the Mycorrhizal Mutualists.</title>
        <authorList>
            <consortium name="DOE Joint Genome Institute"/>
            <consortium name="Mycorrhizal Genomics Consortium"/>
            <person name="Kohler A."/>
            <person name="Kuo A."/>
            <person name="Nagy L.G."/>
            <person name="Floudas D."/>
            <person name="Copeland A."/>
            <person name="Barry K.W."/>
            <person name="Cichocki N."/>
            <person name="Veneault-Fourrey C."/>
            <person name="LaButti K."/>
            <person name="Lindquist E.A."/>
            <person name="Lipzen A."/>
            <person name="Lundell T."/>
            <person name="Morin E."/>
            <person name="Murat C."/>
            <person name="Riley R."/>
            <person name="Ohm R."/>
            <person name="Sun H."/>
            <person name="Tunlid A."/>
            <person name="Henrissat B."/>
            <person name="Grigoriev I.V."/>
            <person name="Hibbett D.S."/>
            <person name="Martin F."/>
        </authorList>
    </citation>
    <scope>NUCLEOTIDE SEQUENCE [LARGE SCALE GENOMIC DNA]</scope>
    <source>
        <strain evidence="2">h7</strain>
    </source>
</reference>
<dbReference type="EMBL" id="KN831780">
    <property type="protein sequence ID" value="KIM41453.1"/>
    <property type="molecule type" value="Genomic_DNA"/>
</dbReference>
<dbReference type="Proteomes" id="UP000053424">
    <property type="component" value="Unassembled WGS sequence"/>
</dbReference>
<dbReference type="HOGENOM" id="CLU_2961019_0_0_1"/>
<gene>
    <name evidence="1" type="ORF">M413DRAFT_445450</name>
</gene>